<dbReference type="GO" id="GO:0006629">
    <property type="term" value="P:lipid metabolic process"/>
    <property type="evidence" value="ECO:0007669"/>
    <property type="project" value="InterPro"/>
</dbReference>
<dbReference type="GO" id="GO:0008081">
    <property type="term" value="F:phosphoric diester hydrolase activity"/>
    <property type="evidence" value="ECO:0007669"/>
    <property type="project" value="InterPro"/>
</dbReference>
<name>A0A7H2BJ27_9MICC</name>
<dbReference type="InterPro" id="IPR030395">
    <property type="entry name" value="GP_PDE_dom"/>
</dbReference>
<evidence type="ECO:0000313" key="2">
    <source>
        <dbReference type="EMBL" id="QNV39673.1"/>
    </source>
</evidence>
<gene>
    <name evidence="2" type="ORF">IDM48_09985</name>
</gene>
<dbReference type="KEGG" id="rama:IDM48_09985"/>
<dbReference type="PANTHER" id="PTHR46211:SF1">
    <property type="entry name" value="GLYCEROPHOSPHODIESTER PHOSPHODIESTERASE, CYTOPLASMIC"/>
    <property type="match status" value="1"/>
</dbReference>
<protein>
    <submittedName>
        <fullName evidence="2">Glycerophosphodiester phosphodiesterase</fullName>
    </submittedName>
</protein>
<dbReference type="PANTHER" id="PTHR46211">
    <property type="entry name" value="GLYCEROPHOSPHORYL DIESTER PHOSPHODIESTERASE"/>
    <property type="match status" value="1"/>
</dbReference>
<dbReference type="InterPro" id="IPR017946">
    <property type="entry name" value="PLC-like_Pdiesterase_TIM-brl"/>
</dbReference>
<dbReference type="RefSeq" id="WP_190617233.1">
    <property type="nucleotide sequence ID" value="NZ_CP061538.1"/>
</dbReference>
<dbReference type="Gene3D" id="3.20.20.190">
    <property type="entry name" value="Phosphatidylinositol (PI) phosphodiesterase"/>
    <property type="match status" value="1"/>
</dbReference>
<organism evidence="2 3">
    <name type="scientific">Rothia amarae</name>
    <dbReference type="NCBI Taxonomy" id="169480"/>
    <lineage>
        <taxon>Bacteria</taxon>
        <taxon>Bacillati</taxon>
        <taxon>Actinomycetota</taxon>
        <taxon>Actinomycetes</taxon>
        <taxon>Micrococcales</taxon>
        <taxon>Micrococcaceae</taxon>
        <taxon>Rothia</taxon>
    </lineage>
</organism>
<feature type="domain" description="GP-PDE" evidence="1">
    <location>
        <begin position="10"/>
        <end position="273"/>
    </location>
</feature>
<dbReference type="PROSITE" id="PS51704">
    <property type="entry name" value="GP_PDE"/>
    <property type="match status" value="1"/>
</dbReference>
<evidence type="ECO:0000259" key="1">
    <source>
        <dbReference type="PROSITE" id="PS51704"/>
    </source>
</evidence>
<dbReference type="Proteomes" id="UP000516421">
    <property type="component" value="Chromosome"/>
</dbReference>
<evidence type="ECO:0000313" key="3">
    <source>
        <dbReference type="Proteomes" id="UP000516421"/>
    </source>
</evidence>
<dbReference type="SUPFAM" id="SSF51695">
    <property type="entry name" value="PLC-like phosphodiesterases"/>
    <property type="match status" value="1"/>
</dbReference>
<dbReference type="AlphaFoldDB" id="A0A7H2BJ27"/>
<proteinExistence type="predicted"/>
<keyword evidence="3" id="KW-1185">Reference proteome</keyword>
<dbReference type="CDD" id="cd08556">
    <property type="entry name" value="GDPD"/>
    <property type="match status" value="1"/>
</dbReference>
<dbReference type="Pfam" id="PF03009">
    <property type="entry name" value="GDPD"/>
    <property type="match status" value="1"/>
</dbReference>
<accession>A0A7H2BJ27</accession>
<reference evidence="2 3" key="1">
    <citation type="submission" date="2020-09" db="EMBL/GenBank/DDBJ databases">
        <title>Investigation of environmental microbe.</title>
        <authorList>
            <person name="Ou Y."/>
            <person name="Kang Q."/>
        </authorList>
    </citation>
    <scope>NUCLEOTIDE SEQUENCE [LARGE SCALE GENOMIC DNA]</scope>
    <source>
        <strain evidence="2 3">KJZ-9</strain>
    </source>
</reference>
<dbReference type="EMBL" id="CP061538">
    <property type="protein sequence ID" value="QNV39673.1"/>
    <property type="molecule type" value="Genomic_DNA"/>
</dbReference>
<sequence>MVDQFLAQLQFVIAHRGAGDVNPEHTAYAYQQAIIRGARAVEISVRTTLDGELVCMHDNALRRTTTLSEGYVSSSYLADLKQAMVDMRPFLGSGTPLRNINTLAEALDVIAATPAGGAFNSVGANAILFVEVKDAGAQAQLLQVLEARGLKNQVVIKMYRNGAGGFDPESGFVKIAKNAGFRTWCYFDAGDSLANITTLVKSPYVDLAGVPFFETVTGRAATSMSDWKITSIVALGKPVIVWEVHRRSVRDYFATLGVRGFMSPNPYWLSGGGTSPDLFLDQARRLDGMLPAGQQDVSNMPVWENNSLIHREIYDESMLLGPISHRVETSGGNWVMYFDMKWEGRLPNTDWQYGYMAFGRADDSPFGIGGKFDTTNPNGGGYILAVRPHASVVDEKGVYRQGDLVQLLRVDAGSATLTPLATVVPKTKIVADQNITCKLIVRPGTITFEAGGTRSQPVADATYRGPHVHFGRYHGNDVGGGLALSNVVTYKI</sequence>